<keyword evidence="2 9" id="KW-0597">Phosphoprotein</keyword>
<comment type="similarity">
    <text evidence="9">Belongs to the RnfG family.</text>
</comment>
<evidence type="ECO:0000256" key="6">
    <source>
        <dbReference type="ARBA" id="ARBA00022967"/>
    </source>
</evidence>
<keyword evidence="12" id="KW-1185">Reference proteome</keyword>
<name>A0A0B8NX70_9VIBR</name>
<keyword evidence="6 9" id="KW-1278">Translocase</keyword>
<dbReference type="GO" id="GO:0005886">
    <property type="term" value="C:plasma membrane"/>
    <property type="evidence" value="ECO:0007669"/>
    <property type="project" value="UniProtKB-SubCell"/>
</dbReference>
<evidence type="ECO:0000259" key="10">
    <source>
        <dbReference type="SMART" id="SM00900"/>
    </source>
</evidence>
<reference evidence="11 12" key="2">
    <citation type="submission" date="2015-01" db="EMBL/GenBank/DDBJ databases">
        <authorList>
            <consortium name="NBRP consortium"/>
            <person name="Sawabe T."/>
            <person name="Meirelles P."/>
            <person name="Feng G."/>
            <person name="Sayaka M."/>
            <person name="Hattori M."/>
            <person name="Ohkuma M."/>
        </authorList>
    </citation>
    <scope>NUCLEOTIDE SEQUENCE [LARGE SCALE GENOMIC DNA]</scope>
    <source>
        <strain evidence="12">JCM 19231</strain>
    </source>
</reference>
<reference evidence="11 12" key="1">
    <citation type="submission" date="2015-01" db="EMBL/GenBank/DDBJ databases">
        <title>Vibrio sp. C1 JCM 19231 whole genome shotgun sequence.</title>
        <authorList>
            <person name="Sawabe T."/>
            <person name="Meirelles P."/>
            <person name="Feng G."/>
            <person name="Sayaka M."/>
            <person name="Hattori M."/>
            <person name="Ohkuma M."/>
        </authorList>
    </citation>
    <scope>NUCLEOTIDE SEQUENCE [LARGE SCALE GENOMIC DNA]</scope>
    <source>
        <strain evidence="12">JCM 19231</strain>
    </source>
</reference>
<protein>
    <recommendedName>
        <fullName evidence="9">Ion-translocating oxidoreductase complex subunit G</fullName>
        <ecNumber evidence="9">7.-.-.-</ecNumber>
    </recommendedName>
    <alternativeName>
        <fullName evidence="9">Rnf electron transport complex subunit G</fullName>
    </alternativeName>
</protein>
<keyword evidence="7 9" id="KW-0249">Electron transport</keyword>
<keyword evidence="9" id="KW-1003">Cell membrane</keyword>
<dbReference type="GO" id="GO:0010181">
    <property type="term" value="F:FMN binding"/>
    <property type="evidence" value="ECO:0007669"/>
    <property type="project" value="InterPro"/>
</dbReference>
<dbReference type="Pfam" id="PF04205">
    <property type="entry name" value="FMN_bind"/>
    <property type="match status" value="1"/>
</dbReference>
<dbReference type="InterPro" id="IPR007329">
    <property type="entry name" value="FMN-bd"/>
</dbReference>
<comment type="subunit">
    <text evidence="9">The complex is composed of six subunits: RnfA, RnfB, RnfC, RnfD, RnfE and RnfG.</text>
</comment>
<comment type="subcellular location">
    <subcellularLocation>
        <location evidence="9">Cell inner membrane</location>
        <topology evidence="9">Single-pass membrane protein</topology>
    </subcellularLocation>
</comment>
<keyword evidence="4 9" id="KW-0288">FMN</keyword>
<evidence type="ECO:0000256" key="5">
    <source>
        <dbReference type="ARBA" id="ARBA00022692"/>
    </source>
</evidence>
<keyword evidence="3 9" id="KW-0285">Flavoprotein</keyword>
<gene>
    <name evidence="9" type="primary">rnfG</name>
    <name evidence="11" type="ORF">JCM19231_4429</name>
</gene>
<dbReference type="PANTHER" id="PTHR36118">
    <property type="entry name" value="ION-TRANSLOCATING OXIDOREDUCTASE COMPLEX SUBUNIT G"/>
    <property type="match status" value="1"/>
</dbReference>
<dbReference type="HAMAP" id="MF_00479">
    <property type="entry name" value="RsxG_RnfG"/>
    <property type="match status" value="1"/>
</dbReference>
<dbReference type="GO" id="GO:0022900">
    <property type="term" value="P:electron transport chain"/>
    <property type="evidence" value="ECO:0007669"/>
    <property type="project" value="UniProtKB-UniRule"/>
</dbReference>
<evidence type="ECO:0000256" key="4">
    <source>
        <dbReference type="ARBA" id="ARBA00022643"/>
    </source>
</evidence>
<dbReference type="PANTHER" id="PTHR36118:SF1">
    <property type="entry name" value="ION-TRANSLOCATING OXIDOREDUCTASE COMPLEX SUBUNIT G"/>
    <property type="match status" value="1"/>
</dbReference>
<comment type="cofactor">
    <cofactor evidence="9">
        <name>FMN</name>
        <dbReference type="ChEBI" id="CHEBI:58210"/>
    </cofactor>
</comment>
<dbReference type="EC" id="7.-.-.-" evidence="9"/>
<feature type="modified residue" description="FMN phosphoryl threonine" evidence="9">
    <location>
        <position position="164"/>
    </location>
</feature>
<evidence type="ECO:0000256" key="8">
    <source>
        <dbReference type="ARBA" id="ARBA00022989"/>
    </source>
</evidence>
<dbReference type="SMART" id="SM00900">
    <property type="entry name" value="FMN_bind"/>
    <property type="match status" value="1"/>
</dbReference>
<feature type="domain" description="FMN-binding" evidence="10">
    <location>
        <begin position="89"/>
        <end position="181"/>
    </location>
</feature>
<evidence type="ECO:0000256" key="9">
    <source>
        <dbReference type="HAMAP-Rule" id="MF_00479"/>
    </source>
</evidence>
<comment type="function">
    <text evidence="9">Part of a membrane-bound complex that couples electron transfer with translocation of ions across the membrane.</text>
</comment>
<dbReference type="NCBIfam" id="NF002519">
    <property type="entry name" value="PRK01908.1"/>
    <property type="match status" value="1"/>
</dbReference>
<dbReference type="AlphaFoldDB" id="A0A0B8NX70"/>
<keyword evidence="5 9" id="KW-0812">Transmembrane</keyword>
<proteinExistence type="inferred from homology"/>
<keyword evidence="9" id="KW-0472">Membrane</keyword>
<evidence type="ECO:0000313" key="11">
    <source>
        <dbReference type="EMBL" id="GAM56867.1"/>
    </source>
</evidence>
<evidence type="ECO:0000256" key="3">
    <source>
        <dbReference type="ARBA" id="ARBA00022630"/>
    </source>
</evidence>
<dbReference type="GO" id="GO:0009055">
    <property type="term" value="F:electron transfer activity"/>
    <property type="evidence" value="ECO:0007669"/>
    <property type="project" value="InterPro"/>
</dbReference>
<sequence length="198" mass="21394">MALFAVVSTGVVAITNLLTEDTIREQQTAQLQGQLNQVIPNQLHDNELYANCVALSAEEIGSTEPMPLYIATQNGEITAVALEAIAPDGYNGSIKLLIGVDLDGNVLGVRVLSHQETPGLGDKIDLRVSDWILSFADKLISEDNGDLWHVRKDGGQFDQFTGATITPRAVVKAVYNAGLYFKQNQDAILANSPKCEVQ</sequence>
<keyword evidence="9" id="KW-0997">Cell inner membrane</keyword>
<keyword evidence="1 9" id="KW-0813">Transport</keyword>
<evidence type="ECO:0000313" key="12">
    <source>
        <dbReference type="Proteomes" id="UP000031671"/>
    </source>
</evidence>
<dbReference type="NCBIfam" id="TIGR01947">
    <property type="entry name" value="rnfG"/>
    <property type="match status" value="1"/>
</dbReference>
<evidence type="ECO:0000256" key="1">
    <source>
        <dbReference type="ARBA" id="ARBA00022448"/>
    </source>
</evidence>
<evidence type="ECO:0000256" key="2">
    <source>
        <dbReference type="ARBA" id="ARBA00022553"/>
    </source>
</evidence>
<evidence type="ECO:0000256" key="7">
    <source>
        <dbReference type="ARBA" id="ARBA00022982"/>
    </source>
</evidence>
<keyword evidence="8 9" id="KW-1133">Transmembrane helix</keyword>
<dbReference type="InterPro" id="IPR010209">
    <property type="entry name" value="Ion_transpt_RnfG/RsxG"/>
</dbReference>
<dbReference type="PIRSF" id="PIRSF006091">
    <property type="entry name" value="E_trnsport_RnfG"/>
    <property type="match status" value="1"/>
</dbReference>
<organism evidence="11 12">
    <name type="scientific">Vibrio ishigakensis</name>
    <dbReference type="NCBI Taxonomy" id="1481914"/>
    <lineage>
        <taxon>Bacteria</taxon>
        <taxon>Pseudomonadati</taxon>
        <taxon>Pseudomonadota</taxon>
        <taxon>Gammaproteobacteria</taxon>
        <taxon>Vibrionales</taxon>
        <taxon>Vibrionaceae</taxon>
        <taxon>Vibrio</taxon>
    </lineage>
</organism>
<dbReference type="EMBL" id="BBRZ01000038">
    <property type="protein sequence ID" value="GAM56867.1"/>
    <property type="molecule type" value="Genomic_DNA"/>
</dbReference>
<accession>A0A0B8NX70</accession>
<dbReference type="Proteomes" id="UP000031671">
    <property type="component" value="Unassembled WGS sequence"/>
</dbReference>
<comment type="caution">
    <text evidence="11">The sequence shown here is derived from an EMBL/GenBank/DDBJ whole genome shotgun (WGS) entry which is preliminary data.</text>
</comment>